<evidence type="ECO:0000256" key="7">
    <source>
        <dbReference type="ARBA" id="ARBA00023027"/>
    </source>
</evidence>
<dbReference type="SMART" id="SM00829">
    <property type="entry name" value="PKS_ER"/>
    <property type="match status" value="1"/>
</dbReference>
<dbReference type="GeneID" id="28980485"/>
<dbReference type="InterPro" id="IPR020843">
    <property type="entry name" value="ER"/>
</dbReference>
<evidence type="ECO:0000256" key="8">
    <source>
        <dbReference type="RuleBase" id="RU361277"/>
    </source>
</evidence>
<dbReference type="SUPFAM" id="SSF50129">
    <property type="entry name" value="GroES-like"/>
    <property type="match status" value="1"/>
</dbReference>
<evidence type="ECO:0000256" key="6">
    <source>
        <dbReference type="ARBA" id="ARBA00023002"/>
    </source>
</evidence>
<dbReference type="GO" id="GO:0005737">
    <property type="term" value="C:cytoplasm"/>
    <property type="evidence" value="ECO:0007669"/>
    <property type="project" value="TreeGrafter"/>
</dbReference>
<evidence type="ECO:0000256" key="5">
    <source>
        <dbReference type="ARBA" id="ARBA00022833"/>
    </source>
</evidence>
<evidence type="ECO:0000256" key="4">
    <source>
        <dbReference type="ARBA" id="ARBA00022723"/>
    </source>
</evidence>
<keyword evidence="4 8" id="KW-0479">Metal-binding</keyword>
<dbReference type="Gene3D" id="3.90.180.10">
    <property type="entry name" value="Medium-chain alcohol dehydrogenases, catalytic domain"/>
    <property type="match status" value="1"/>
</dbReference>
<evidence type="ECO:0000256" key="2">
    <source>
        <dbReference type="ARBA" id="ARBA00008072"/>
    </source>
</evidence>
<dbReference type="OrthoDB" id="2581277at2759"/>
<proteinExistence type="inferred from homology"/>
<dbReference type="InterPro" id="IPR013154">
    <property type="entry name" value="ADH-like_N"/>
</dbReference>
<dbReference type="Proteomes" id="UP000053611">
    <property type="component" value="Unassembled WGS sequence"/>
</dbReference>
<evidence type="ECO:0000256" key="1">
    <source>
        <dbReference type="ARBA" id="ARBA00001947"/>
    </source>
</evidence>
<gene>
    <name evidence="10" type="ORF">CC85DRAFT_199807</name>
</gene>
<keyword evidence="7" id="KW-0520">NAD</keyword>
<accession>A0A0J0XDU7</accession>
<comment type="similarity">
    <text evidence="2 8">Belongs to the zinc-containing alcohol dehydrogenase family.</text>
</comment>
<evidence type="ECO:0000259" key="9">
    <source>
        <dbReference type="SMART" id="SM00829"/>
    </source>
</evidence>
<evidence type="ECO:0000313" key="10">
    <source>
        <dbReference type="EMBL" id="KLT39247.1"/>
    </source>
</evidence>
<evidence type="ECO:0000313" key="11">
    <source>
        <dbReference type="Proteomes" id="UP000053611"/>
    </source>
</evidence>
<keyword evidence="5 8" id="KW-0862">Zinc</keyword>
<reference evidence="10 11" key="1">
    <citation type="submission" date="2015-03" db="EMBL/GenBank/DDBJ databases">
        <title>Genomics and transcriptomics of the oil-accumulating basidiomycete yeast T. oleaginosus allow insights into substrate utilization and the diverse evolutionary trajectories of mating systems in fungi.</title>
        <authorList>
            <consortium name="DOE Joint Genome Institute"/>
            <person name="Kourist R."/>
            <person name="Kracht O."/>
            <person name="Bracharz F."/>
            <person name="Lipzen A."/>
            <person name="Nolan M."/>
            <person name="Ohm R."/>
            <person name="Grigoriev I."/>
            <person name="Sun S."/>
            <person name="Heitman J."/>
            <person name="Bruck T."/>
            <person name="Nowrousian M."/>
        </authorList>
    </citation>
    <scope>NUCLEOTIDE SEQUENCE [LARGE SCALE GENOMIC DNA]</scope>
    <source>
        <strain evidence="10 11">IBC0246</strain>
    </source>
</reference>
<dbReference type="GO" id="GO:0008270">
    <property type="term" value="F:zinc ion binding"/>
    <property type="evidence" value="ECO:0007669"/>
    <property type="project" value="InterPro"/>
</dbReference>
<dbReference type="PANTHER" id="PTHR42940">
    <property type="entry name" value="ALCOHOL DEHYDROGENASE 1-RELATED"/>
    <property type="match status" value="1"/>
</dbReference>
<dbReference type="InterPro" id="IPR011032">
    <property type="entry name" value="GroES-like_sf"/>
</dbReference>
<protein>
    <recommendedName>
        <fullName evidence="3">alcohol dehydrogenase</fullName>
        <ecNumber evidence="3">1.1.1.1</ecNumber>
    </recommendedName>
</protein>
<keyword evidence="6" id="KW-0560">Oxidoreductase</keyword>
<dbReference type="EC" id="1.1.1.1" evidence="3"/>
<dbReference type="InterPro" id="IPR013149">
    <property type="entry name" value="ADH-like_C"/>
</dbReference>
<feature type="domain" description="Enoyl reductase (ER)" evidence="9">
    <location>
        <begin position="16"/>
        <end position="343"/>
    </location>
</feature>
<dbReference type="RefSeq" id="XP_018275738.1">
    <property type="nucleotide sequence ID" value="XM_018419882.1"/>
</dbReference>
<dbReference type="Gene3D" id="3.40.50.720">
    <property type="entry name" value="NAD(P)-binding Rossmann-like Domain"/>
    <property type="match status" value="1"/>
</dbReference>
<dbReference type="STRING" id="879819.A0A0J0XDU7"/>
<dbReference type="EMBL" id="KQ087265">
    <property type="protein sequence ID" value="KLT39247.1"/>
    <property type="molecule type" value="Genomic_DNA"/>
</dbReference>
<dbReference type="Pfam" id="PF00107">
    <property type="entry name" value="ADH_zinc_N"/>
    <property type="match status" value="1"/>
</dbReference>
<dbReference type="GO" id="GO:0004022">
    <property type="term" value="F:alcohol dehydrogenase (NAD+) activity"/>
    <property type="evidence" value="ECO:0007669"/>
    <property type="project" value="UniProtKB-EC"/>
</dbReference>
<keyword evidence="11" id="KW-1185">Reference proteome</keyword>
<name>A0A0J0XDU7_9TREE</name>
<dbReference type="SUPFAM" id="SSF51735">
    <property type="entry name" value="NAD(P)-binding Rossmann-fold domains"/>
    <property type="match status" value="1"/>
</dbReference>
<comment type="cofactor">
    <cofactor evidence="1 8">
        <name>Zn(2+)</name>
        <dbReference type="ChEBI" id="CHEBI:29105"/>
    </cofactor>
</comment>
<evidence type="ECO:0000256" key="3">
    <source>
        <dbReference type="ARBA" id="ARBA00013190"/>
    </source>
</evidence>
<dbReference type="InterPro" id="IPR036291">
    <property type="entry name" value="NAD(P)-bd_dom_sf"/>
</dbReference>
<dbReference type="AlphaFoldDB" id="A0A0J0XDU7"/>
<dbReference type="InterPro" id="IPR002328">
    <property type="entry name" value="ADH_Zn_CS"/>
</dbReference>
<dbReference type="PANTHER" id="PTHR42940:SF3">
    <property type="entry name" value="ALCOHOL DEHYDROGENASE 1-RELATED"/>
    <property type="match status" value="1"/>
</dbReference>
<sequence length="352" mass="36020">MSIPSTHTACVSDEIGTYPTLRAVATPQPAALGPGQALVRLAFSGVCHSDVALSMGEGTHAPVAPIISGHEGVGHVVALGPGARCALGARVGVKFIADTCMSCPACLDGDDMYCAEVSIASISRDGTFQEYIAVAAAHLVPIPAGVPLHVAAPILCAGLTTYKALVGAGLRPGAWVAVPGAGGGLGHLAVQYALAMNLRVVGIDSGDKRALVEGYGAEFVDFRHGGVVQAVKAVTGGGVQAAIVTAGVIEPYQQALEYLAPRGVVVCVGLPASGTIAVDPCRMVTEGHRIIGSAVGNRRDCAEALALVALGKIKVELEVRPMSAIKEIYQELEKGAIKGRVVIDMRQQAQPW</sequence>
<dbReference type="CDD" id="cd08297">
    <property type="entry name" value="CAD3"/>
    <property type="match status" value="1"/>
</dbReference>
<dbReference type="PROSITE" id="PS00059">
    <property type="entry name" value="ADH_ZINC"/>
    <property type="match status" value="1"/>
</dbReference>
<dbReference type="Pfam" id="PF08240">
    <property type="entry name" value="ADH_N"/>
    <property type="match status" value="1"/>
</dbReference>
<dbReference type="FunFam" id="3.40.50.720:FF:000039">
    <property type="entry name" value="Alcohol dehydrogenase AdhP"/>
    <property type="match status" value="1"/>
</dbReference>
<organism evidence="10 11">
    <name type="scientific">Cutaneotrichosporon oleaginosum</name>
    <dbReference type="NCBI Taxonomy" id="879819"/>
    <lineage>
        <taxon>Eukaryota</taxon>
        <taxon>Fungi</taxon>
        <taxon>Dikarya</taxon>
        <taxon>Basidiomycota</taxon>
        <taxon>Agaricomycotina</taxon>
        <taxon>Tremellomycetes</taxon>
        <taxon>Trichosporonales</taxon>
        <taxon>Trichosporonaceae</taxon>
        <taxon>Cutaneotrichosporon</taxon>
    </lineage>
</organism>